<evidence type="ECO:0000256" key="3">
    <source>
        <dbReference type="ARBA" id="ARBA00022606"/>
    </source>
</evidence>
<dbReference type="SUPFAM" id="SSF81321">
    <property type="entry name" value="Family A G protein-coupled receptor-like"/>
    <property type="match status" value="1"/>
</dbReference>
<reference evidence="14" key="1">
    <citation type="submission" date="2024-01" db="EMBL/GenBank/DDBJ databases">
        <title>GRCr8: a new rat reference genome assembly contstructed from accurate long reads and long range scaffolding.</title>
        <authorList>
            <person name="Doris P.A."/>
            <person name="Kalbfleisch T."/>
            <person name="Li K."/>
            <person name="Howe K."/>
            <person name="Wood J."/>
        </authorList>
    </citation>
    <scope>NUCLEOTIDE SEQUENCE [LARGE SCALE GENOMIC DNA]</scope>
    <source>
        <strain evidence="14">Brown Norway</strain>
    </source>
</reference>
<dbReference type="GO" id="GO:0005886">
    <property type="term" value="C:plasma membrane"/>
    <property type="evidence" value="ECO:0007669"/>
    <property type="project" value="UniProtKB-SubCell"/>
</dbReference>
<comment type="similarity">
    <text evidence="11">Belongs to the G-protein coupled receptor 1 family.</text>
</comment>
<dbReference type="Pfam" id="PF13853">
    <property type="entry name" value="7tm_4"/>
    <property type="match status" value="1"/>
</dbReference>
<keyword evidence="2 12" id="KW-1003">Cell membrane</keyword>
<evidence type="ECO:0000256" key="4">
    <source>
        <dbReference type="ARBA" id="ARBA00022692"/>
    </source>
</evidence>
<evidence type="ECO:0000313" key="16">
    <source>
        <dbReference type="RGD" id="150342808"/>
    </source>
</evidence>
<dbReference type="Proteomes" id="UP000002494">
    <property type="component" value="Chromosome 8"/>
</dbReference>
<keyword evidence="3 12" id="KW-0716">Sensory transduction</keyword>
<dbReference type="OMA" id="MIFLMVK"/>
<gene>
    <name evidence="16" type="primary">ENSRNOG00000069156</name>
    <name evidence="14" type="synonym">Olfr146</name>
</gene>
<keyword evidence="7 11" id="KW-0297">G-protein coupled receptor</keyword>
<evidence type="ECO:0000256" key="10">
    <source>
        <dbReference type="ARBA" id="ARBA00023224"/>
    </source>
</evidence>
<dbReference type="PRINTS" id="PR00237">
    <property type="entry name" value="GPCRRHODOPSN"/>
</dbReference>
<dbReference type="GO" id="GO:0004930">
    <property type="term" value="F:G protein-coupled receptor activity"/>
    <property type="evidence" value="ECO:0007669"/>
    <property type="project" value="UniProtKB-KW"/>
</dbReference>
<sequence>MERGNHSTVTKFFLSGLTDQPELQLPLFLLFLGIYLLTVLGNLGTIILILLSSHLKTPMYFFLSSLSFIDLCQSTVITPKMLMIFLMVKNDISYTECIIQLYFFVIFVVSECYMLAAMAYDRYVAICNPLLYSIIMSQHKCLSLVLGVYILGIVCASAHVGCIFRVDFCKSDLINHYFCDLISFFFFINLSISYIHFECYSLSRLMNTIFPTLTILISYVFIIISILRIKSTEGRSKAFSTCSSHISAVAIFFGSAAFMYLKPSSSSSIDEGKICSIFYTIFVPMLNPLIYSLRNKNVNTALKKILERRSFF</sequence>
<dbReference type="RGD" id="150342808">
    <property type="gene designation" value="ENSRNOG00000069156"/>
</dbReference>
<keyword evidence="8 12" id="KW-0472">Membrane</keyword>
<keyword evidence="15" id="KW-1185">Reference proteome</keyword>
<feature type="transmembrane region" description="Helical" evidence="12">
    <location>
        <begin position="178"/>
        <end position="197"/>
    </location>
</feature>
<evidence type="ECO:0000256" key="1">
    <source>
        <dbReference type="ARBA" id="ARBA00004651"/>
    </source>
</evidence>
<feature type="transmembrane region" description="Helical" evidence="12">
    <location>
        <begin position="276"/>
        <end position="293"/>
    </location>
</feature>
<keyword evidence="4 11" id="KW-0812">Transmembrane</keyword>
<keyword evidence="9 11" id="KW-0675">Receptor</keyword>
<dbReference type="FunFam" id="1.20.1070.10:FF:000004">
    <property type="entry name" value="Olfactory receptor"/>
    <property type="match status" value="1"/>
</dbReference>
<accession>A0A8I6APV1</accession>
<dbReference type="InterPro" id="IPR000725">
    <property type="entry name" value="Olfact_rcpt"/>
</dbReference>
<dbReference type="Gene3D" id="1.20.1070.10">
    <property type="entry name" value="Rhodopsin 7-helix transmembrane proteins"/>
    <property type="match status" value="1"/>
</dbReference>
<dbReference type="GO" id="GO:0005549">
    <property type="term" value="F:odorant binding"/>
    <property type="evidence" value="ECO:0000318"/>
    <property type="project" value="GO_Central"/>
</dbReference>
<feature type="transmembrane region" description="Helical" evidence="12">
    <location>
        <begin position="58"/>
        <end position="78"/>
    </location>
</feature>
<evidence type="ECO:0000256" key="8">
    <source>
        <dbReference type="ARBA" id="ARBA00023136"/>
    </source>
</evidence>
<dbReference type="GO" id="GO:0004984">
    <property type="term" value="F:olfactory receptor activity"/>
    <property type="evidence" value="ECO:0000318"/>
    <property type="project" value="GO_Central"/>
</dbReference>
<keyword evidence="6 12" id="KW-1133">Transmembrane helix</keyword>
<proteinExistence type="inferred from homology"/>
<feature type="transmembrane region" description="Helical" evidence="12">
    <location>
        <begin position="145"/>
        <end position="166"/>
    </location>
</feature>
<organism evidence="14 15">
    <name type="scientific">Rattus norvegicus</name>
    <name type="common">Rat</name>
    <dbReference type="NCBI Taxonomy" id="10116"/>
    <lineage>
        <taxon>Eukaryota</taxon>
        <taxon>Metazoa</taxon>
        <taxon>Chordata</taxon>
        <taxon>Craniata</taxon>
        <taxon>Vertebrata</taxon>
        <taxon>Euteleostomi</taxon>
        <taxon>Mammalia</taxon>
        <taxon>Eutheria</taxon>
        <taxon>Euarchontoglires</taxon>
        <taxon>Glires</taxon>
        <taxon>Rodentia</taxon>
        <taxon>Myomorpha</taxon>
        <taxon>Muroidea</taxon>
        <taxon>Muridae</taxon>
        <taxon>Murinae</taxon>
        <taxon>Rattus</taxon>
    </lineage>
</organism>
<dbReference type="GO" id="GO:0007186">
    <property type="term" value="P:G protein-coupled receptor signaling pathway"/>
    <property type="evidence" value="ECO:0000318"/>
    <property type="project" value="GO_Central"/>
</dbReference>
<evidence type="ECO:0000256" key="5">
    <source>
        <dbReference type="ARBA" id="ARBA00022725"/>
    </source>
</evidence>
<dbReference type="AGR" id="RGD:150342808"/>
<dbReference type="PANTHER" id="PTHR48018">
    <property type="entry name" value="OLFACTORY RECEPTOR"/>
    <property type="match status" value="1"/>
</dbReference>
<evidence type="ECO:0000259" key="13">
    <source>
        <dbReference type="PROSITE" id="PS50262"/>
    </source>
</evidence>
<dbReference type="PROSITE" id="PS00237">
    <property type="entry name" value="G_PROTEIN_RECEP_F1_1"/>
    <property type="match status" value="1"/>
</dbReference>
<dbReference type="InterPro" id="IPR000276">
    <property type="entry name" value="GPCR_Rhodpsn"/>
</dbReference>
<feature type="transmembrane region" description="Helical" evidence="12">
    <location>
        <begin position="239"/>
        <end position="261"/>
    </location>
</feature>
<evidence type="ECO:0000256" key="9">
    <source>
        <dbReference type="ARBA" id="ARBA00023170"/>
    </source>
</evidence>
<name>A0A8I6APV1_RAT</name>
<dbReference type="PRINTS" id="PR00245">
    <property type="entry name" value="OLFACTORYR"/>
</dbReference>
<dbReference type="Ensembl" id="ENSRNOT00000098857.2">
    <property type="protein sequence ID" value="ENSRNOP00000095812.1"/>
    <property type="gene ID" value="ENSRNOG00000069156.2"/>
</dbReference>
<feature type="transmembrane region" description="Helical" evidence="12">
    <location>
        <begin position="209"/>
        <end position="227"/>
    </location>
</feature>
<feature type="domain" description="G-protein coupled receptors family 1 profile" evidence="13">
    <location>
        <begin position="41"/>
        <end position="291"/>
    </location>
</feature>
<dbReference type="GeneTree" id="ENSGT01040000240383"/>
<dbReference type="PROSITE" id="PS50262">
    <property type="entry name" value="G_PROTEIN_RECEP_F1_2"/>
    <property type="match status" value="1"/>
</dbReference>
<dbReference type="InterPro" id="IPR017452">
    <property type="entry name" value="GPCR_Rhodpsn_7TM"/>
</dbReference>
<evidence type="ECO:0000256" key="7">
    <source>
        <dbReference type="ARBA" id="ARBA00023040"/>
    </source>
</evidence>
<feature type="transmembrane region" description="Helical" evidence="12">
    <location>
        <begin position="27"/>
        <end position="51"/>
    </location>
</feature>
<keyword evidence="5 12" id="KW-0552">Olfaction</keyword>
<evidence type="ECO:0000256" key="11">
    <source>
        <dbReference type="RuleBase" id="RU000688"/>
    </source>
</evidence>
<comment type="subcellular location">
    <subcellularLocation>
        <location evidence="1 12">Cell membrane</location>
        <topology evidence="1 12">Multi-pass membrane protein</topology>
    </subcellularLocation>
</comment>
<evidence type="ECO:0000256" key="2">
    <source>
        <dbReference type="ARBA" id="ARBA00022475"/>
    </source>
</evidence>
<dbReference type="OrthoDB" id="9440924at2759"/>
<evidence type="ECO:0000256" key="6">
    <source>
        <dbReference type="ARBA" id="ARBA00022989"/>
    </source>
</evidence>
<evidence type="ECO:0000313" key="14">
    <source>
        <dbReference type="Ensembl" id="ENSRNOP00000095812.1"/>
    </source>
</evidence>
<reference evidence="14" key="3">
    <citation type="submission" date="2025-09" db="UniProtKB">
        <authorList>
            <consortium name="Ensembl"/>
        </authorList>
    </citation>
    <scope>IDENTIFICATION</scope>
    <source>
        <strain evidence="14">Brown Norway</strain>
    </source>
</reference>
<dbReference type="GO" id="GO:0007608">
    <property type="term" value="P:sensory perception of smell"/>
    <property type="evidence" value="ECO:0000318"/>
    <property type="project" value="GO_Central"/>
</dbReference>
<feature type="transmembrane region" description="Helical" evidence="12">
    <location>
        <begin position="98"/>
        <end position="116"/>
    </location>
</feature>
<dbReference type="AlphaFoldDB" id="A0A8I6APV1"/>
<evidence type="ECO:0000256" key="12">
    <source>
        <dbReference type="RuleBase" id="RU363047"/>
    </source>
</evidence>
<reference evidence="14" key="2">
    <citation type="submission" date="2025-08" db="UniProtKB">
        <authorList>
            <consortium name="Ensembl"/>
        </authorList>
    </citation>
    <scope>IDENTIFICATION</scope>
    <source>
        <strain evidence="14">Brown Norway</strain>
    </source>
</reference>
<evidence type="ECO:0000313" key="15">
    <source>
        <dbReference type="Proteomes" id="UP000002494"/>
    </source>
</evidence>
<keyword evidence="10 11" id="KW-0807">Transducer</keyword>
<protein>
    <recommendedName>
        <fullName evidence="12">Olfactory receptor</fullName>
    </recommendedName>
</protein>